<dbReference type="PANTHER" id="PTHR13947">
    <property type="entry name" value="GNAT FAMILY N-ACETYLTRANSFERASE"/>
    <property type="match status" value="1"/>
</dbReference>
<keyword evidence="1 3" id="KW-0808">Transferase</keyword>
<reference evidence="3 4" key="1">
    <citation type="submission" date="2018-06" db="EMBL/GenBank/DDBJ databases">
        <title>Genomic Encyclopedia of Archaeal and Bacterial Type Strains, Phase II (KMG-II): from individual species to whole genera.</title>
        <authorList>
            <person name="Goeker M."/>
        </authorList>
    </citation>
    <scope>NUCLEOTIDE SEQUENCE [LARGE SCALE GENOMIC DNA]</scope>
    <source>
        <strain evidence="3 4">DSM 23857</strain>
    </source>
</reference>
<dbReference type="InterPro" id="IPR016181">
    <property type="entry name" value="Acyl_CoA_acyltransferase"/>
</dbReference>
<proteinExistence type="predicted"/>
<evidence type="ECO:0000313" key="3">
    <source>
        <dbReference type="EMBL" id="RAJ06584.1"/>
    </source>
</evidence>
<feature type="domain" description="N-acetyltransferase" evidence="2">
    <location>
        <begin position="4"/>
        <end position="162"/>
    </location>
</feature>
<evidence type="ECO:0000256" key="1">
    <source>
        <dbReference type="ARBA" id="ARBA00022679"/>
    </source>
</evidence>
<dbReference type="CDD" id="cd04301">
    <property type="entry name" value="NAT_SF"/>
    <property type="match status" value="1"/>
</dbReference>
<dbReference type="InterPro" id="IPR000182">
    <property type="entry name" value="GNAT_dom"/>
</dbReference>
<comment type="caution">
    <text evidence="3">The sequence shown here is derived from an EMBL/GenBank/DDBJ whole genome shotgun (WGS) entry which is preliminary data.</text>
</comment>
<dbReference type="Gene3D" id="3.40.630.30">
    <property type="match status" value="1"/>
</dbReference>
<dbReference type="AlphaFoldDB" id="A0A327QSH0"/>
<dbReference type="OrthoDB" id="5419426at2"/>
<dbReference type="SUPFAM" id="SSF55729">
    <property type="entry name" value="Acyl-CoA N-acyltransferases (Nat)"/>
    <property type="match status" value="1"/>
</dbReference>
<dbReference type="Proteomes" id="UP000249547">
    <property type="component" value="Unassembled WGS sequence"/>
</dbReference>
<dbReference type="Pfam" id="PF00583">
    <property type="entry name" value="Acetyltransf_1"/>
    <property type="match status" value="1"/>
</dbReference>
<protein>
    <submittedName>
        <fullName evidence="3">Putative acetyltransferase</fullName>
    </submittedName>
</protein>
<accession>A0A327QSH0</accession>
<evidence type="ECO:0000313" key="4">
    <source>
        <dbReference type="Proteomes" id="UP000249547"/>
    </source>
</evidence>
<sequence length="162" mass="17585">MSTVQFRSIEPADNPALAHIIRSVLIEHNAAKQGTAFSDPETDFIYEQYQSPGAHYFVAVVGGQVAGGAGINVLQGEGDGKVCELQKVFLLPTYRGMGIARQAIERCLAFAKAQGYTHCYLETLPELANAIGIYEKFGFAYLPGPMGNTGHNGCDIWMIKEL</sequence>
<name>A0A327QSH0_9BACT</name>
<dbReference type="EMBL" id="QLLL01000003">
    <property type="protein sequence ID" value="RAJ06584.1"/>
    <property type="molecule type" value="Genomic_DNA"/>
</dbReference>
<keyword evidence="4" id="KW-1185">Reference proteome</keyword>
<organism evidence="3 4">
    <name type="scientific">Chitinophaga skermanii</name>
    <dbReference type="NCBI Taxonomy" id="331697"/>
    <lineage>
        <taxon>Bacteria</taxon>
        <taxon>Pseudomonadati</taxon>
        <taxon>Bacteroidota</taxon>
        <taxon>Chitinophagia</taxon>
        <taxon>Chitinophagales</taxon>
        <taxon>Chitinophagaceae</taxon>
        <taxon>Chitinophaga</taxon>
    </lineage>
</organism>
<evidence type="ECO:0000259" key="2">
    <source>
        <dbReference type="PROSITE" id="PS51186"/>
    </source>
</evidence>
<dbReference type="PROSITE" id="PS51186">
    <property type="entry name" value="GNAT"/>
    <property type="match status" value="1"/>
</dbReference>
<dbReference type="GO" id="GO:0008080">
    <property type="term" value="F:N-acetyltransferase activity"/>
    <property type="evidence" value="ECO:0007669"/>
    <property type="project" value="InterPro"/>
</dbReference>
<gene>
    <name evidence="3" type="ORF">LX64_01711</name>
</gene>
<dbReference type="RefSeq" id="WP_111597193.1">
    <property type="nucleotide sequence ID" value="NZ_QLLL01000003.1"/>
</dbReference>
<dbReference type="InterPro" id="IPR050769">
    <property type="entry name" value="NAT_camello-type"/>
</dbReference>
<dbReference type="PANTHER" id="PTHR13947:SF37">
    <property type="entry name" value="LD18367P"/>
    <property type="match status" value="1"/>
</dbReference>